<dbReference type="PANTHER" id="PTHR12788:SF10">
    <property type="entry name" value="PROTEIN-TYROSINE SULFOTRANSFERASE"/>
    <property type="match status" value="1"/>
</dbReference>
<accession>A0ABY8LEC0</accession>
<dbReference type="PANTHER" id="PTHR12788">
    <property type="entry name" value="PROTEIN-TYROSINE SULFOTRANSFERASE 2"/>
    <property type="match status" value="1"/>
</dbReference>
<dbReference type="RefSeq" id="WP_279966566.1">
    <property type="nucleotide sequence ID" value="NZ_CP122537.1"/>
</dbReference>
<sequence>MMHLGPIDSRFDIHGPRSAGDRLKRAIRRAYAWPQVLFTPPLETGDVLPIFVVGCGNSGTSLLAAALGRAEELMLMGYESGAFFPEKGLGTGREVAQAWLAITQQTGCRGFIEKTPKHVHCLNRIRRIIPKARFVAVVRDGRDVVASFKARGLTTEFAIRRWCVDNEAILRERGAADVLVTRYEDIVGAPEAELRRICEALGVEYHDDMIHGSGSGYAWITERKTMGVRAKQTAKPIYDNRGKWKTALSDAEVALFRRKAGPLMDALGYTD</sequence>
<evidence type="ECO:0000313" key="2">
    <source>
        <dbReference type="EMBL" id="WGH79642.1"/>
    </source>
</evidence>
<dbReference type="GO" id="GO:0016740">
    <property type="term" value="F:transferase activity"/>
    <property type="evidence" value="ECO:0007669"/>
    <property type="project" value="UniProtKB-KW"/>
</dbReference>
<dbReference type="EMBL" id="CP122537">
    <property type="protein sequence ID" value="WGH79642.1"/>
    <property type="molecule type" value="Genomic_DNA"/>
</dbReference>
<proteinExistence type="predicted"/>
<keyword evidence="1 2" id="KW-0808">Transferase</keyword>
<dbReference type="InterPro" id="IPR027417">
    <property type="entry name" value="P-loop_NTPase"/>
</dbReference>
<evidence type="ECO:0000313" key="3">
    <source>
        <dbReference type="Proteomes" id="UP001243420"/>
    </source>
</evidence>
<reference evidence="2 3" key="1">
    <citation type="submission" date="2023-04" db="EMBL/GenBank/DDBJ databases">
        <title>Jannaschia ovalis sp. nov., a marine bacterium isolated from sea tidal flat.</title>
        <authorList>
            <person name="Kwon D.Y."/>
            <person name="Kim J.-J."/>
        </authorList>
    </citation>
    <scope>NUCLEOTIDE SEQUENCE [LARGE SCALE GENOMIC DNA]</scope>
    <source>
        <strain evidence="2 3">GRR-S6-38</strain>
    </source>
</reference>
<keyword evidence="3" id="KW-1185">Reference proteome</keyword>
<dbReference type="EC" id="2.8.2.-" evidence="2"/>
<gene>
    <name evidence="2" type="ORF">P8627_05100</name>
</gene>
<dbReference type="InterPro" id="IPR026634">
    <property type="entry name" value="TPST-like"/>
</dbReference>
<dbReference type="Pfam" id="PF13469">
    <property type="entry name" value="Sulfotransfer_3"/>
    <property type="match status" value="1"/>
</dbReference>
<dbReference type="Gene3D" id="3.40.50.300">
    <property type="entry name" value="P-loop containing nucleotide triphosphate hydrolases"/>
    <property type="match status" value="1"/>
</dbReference>
<evidence type="ECO:0000256" key="1">
    <source>
        <dbReference type="ARBA" id="ARBA00022679"/>
    </source>
</evidence>
<organism evidence="2 3">
    <name type="scientific">Jannaschia ovalis</name>
    <dbReference type="NCBI Taxonomy" id="3038773"/>
    <lineage>
        <taxon>Bacteria</taxon>
        <taxon>Pseudomonadati</taxon>
        <taxon>Pseudomonadota</taxon>
        <taxon>Alphaproteobacteria</taxon>
        <taxon>Rhodobacterales</taxon>
        <taxon>Roseobacteraceae</taxon>
        <taxon>Jannaschia</taxon>
    </lineage>
</organism>
<name>A0ABY8LEC0_9RHOB</name>
<dbReference type="SUPFAM" id="SSF52540">
    <property type="entry name" value="P-loop containing nucleoside triphosphate hydrolases"/>
    <property type="match status" value="1"/>
</dbReference>
<protein>
    <submittedName>
        <fullName evidence="2">Sulfotransferase</fullName>
        <ecNumber evidence="2">2.8.2.-</ecNumber>
    </submittedName>
</protein>
<dbReference type="Proteomes" id="UP001243420">
    <property type="component" value="Chromosome"/>
</dbReference>